<dbReference type="SMART" id="SM00499">
    <property type="entry name" value="AAI"/>
    <property type="match status" value="1"/>
</dbReference>
<dbReference type="Gene3D" id="1.10.110.10">
    <property type="entry name" value="Plant lipid-transfer and hydrophobic proteins"/>
    <property type="match status" value="1"/>
</dbReference>
<sequence>MAPLIYCHSVSILCHMILFLLISTLPNNTYSQDQSPSSPTTIAQCTSSLLPLIPCAPFVQGTARSPGPECCGNLKQLYSQEPHCLCLLLDGTNLSFFPINKTLALQLPPLCNLQVNANISACLGEEMHMPPATSPHSQVSLGTKNNSTVIASPAFSVPPRPNMMGFPGIRSSKAITLKTGNRLFVVSIVLIFFCSF</sequence>
<gene>
    <name evidence="11" type="ORF">Fmac_030178</name>
</gene>
<dbReference type="PANTHER" id="PTHR33044">
    <property type="entry name" value="BIFUNCTIONAL INHIBITOR/LIPID-TRANSFER PROTEIN/SEED STORAGE 2S ALBUMIN SUPERFAMILY PROTEIN-RELATED"/>
    <property type="match status" value="1"/>
</dbReference>
<evidence type="ECO:0000256" key="6">
    <source>
        <dbReference type="ARBA" id="ARBA00023157"/>
    </source>
</evidence>
<dbReference type="InterPro" id="IPR043325">
    <property type="entry name" value="LTSS"/>
</dbReference>
<keyword evidence="5 9" id="KW-0732">Signal</keyword>
<keyword evidence="8" id="KW-0449">Lipoprotein</keyword>
<dbReference type="InterPro" id="IPR016140">
    <property type="entry name" value="Bifunc_inhib/LTP/seed_store"/>
</dbReference>
<name>A0ABD1LCF7_9FABA</name>
<comment type="subcellular location">
    <subcellularLocation>
        <location evidence="1">Cell membrane</location>
        <topology evidence="1">Lipid-anchor</topology>
        <topology evidence="1">GPI-anchor</topology>
    </subcellularLocation>
</comment>
<feature type="domain" description="Bifunctional inhibitor/plant lipid transfer protein/seed storage helical" evidence="10">
    <location>
        <begin position="45"/>
        <end position="122"/>
    </location>
</feature>
<dbReference type="GO" id="GO:0098552">
    <property type="term" value="C:side of membrane"/>
    <property type="evidence" value="ECO:0007669"/>
    <property type="project" value="UniProtKB-KW"/>
</dbReference>
<dbReference type="AlphaFoldDB" id="A0ABD1LCF7"/>
<proteinExistence type="inferred from homology"/>
<evidence type="ECO:0000313" key="11">
    <source>
        <dbReference type="EMBL" id="KAL2321209.1"/>
    </source>
</evidence>
<comment type="caution">
    <text evidence="11">The sequence shown here is derived from an EMBL/GenBank/DDBJ whole genome shotgun (WGS) entry which is preliminary data.</text>
</comment>
<keyword evidence="3" id="KW-1003">Cell membrane</keyword>
<dbReference type="GO" id="GO:0005886">
    <property type="term" value="C:plasma membrane"/>
    <property type="evidence" value="ECO:0007669"/>
    <property type="project" value="UniProtKB-SubCell"/>
</dbReference>
<accession>A0ABD1LCF7</accession>
<evidence type="ECO:0000256" key="4">
    <source>
        <dbReference type="ARBA" id="ARBA00022622"/>
    </source>
</evidence>
<dbReference type="CDD" id="cd00010">
    <property type="entry name" value="AAI_LTSS"/>
    <property type="match status" value="1"/>
</dbReference>
<evidence type="ECO:0000313" key="12">
    <source>
        <dbReference type="Proteomes" id="UP001603857"/>
    </source>
</evidence>
<evidence type="ECO:0000256" key="7">
    <source>
        <dbReference type="ARBA" id="ARBA00023180"/>
    </source>
</evidence>
<reference evidence="11 12" key="1">
    <citation type="submission" date="2024-08" db="EMBL/GenBank/DDBJ databases">
        <title>Insights into the chromosomal genome structure of Flemingia macrophylla.</title>
        <authorList>
            <person name="Ding Y."/>
            <person name="Zhao Y."/>
            <person name="Bi W."/>
            <person name="Wu M."/>
            <person name="Zhao G."/>
            <person name="Gong Y."/>
            <person name="Li W."/>
            <person name="Zhang P."/>
        </authorList>
    </citation>
    <scope>NUCLEOTIDE SEQUENCE [LARGE SCALE GENOMIC DNA]</scope>
    <source>
        <strain evidence="11">DYQJB</strain>
        <tissue evidence="11">Leaf</tissue>
    </source>
</reference>
<dbReference type="SUPFAM" id="SSF47699">
    <property type="entry name" value="Bifunctional inhibitor/lipid-transfer protein/seed storage 2S albumin"/>
    <property type="match status" value="1"/>
</dbReference>
<evidence type="ECO:0000256" key="5">
    <source>
        <dbReference type="ARBA" id="ARBA00022729"/>
    </source>
</evidence>
<evidence type="ECO:0000256" key="8">
    <source>
        <dbReference type="ARBA" id="ARBA00023288"/>
    </source>
</evidence>
<comment type="similarity">
    <text evidence="2">Belongs to the plant LTP family.</text>
</comment>
<dbReference type="Proteomes" id="UP001603857">
    <property type="component" value="Unassembled WGS sequence"/>
</dbReference>
<keyword evidence="4" id="KW-0472">Membrane</keyword>
<evidence type="ECO:0000256" key="1">
    <source>
        <dbReference type="ARBA" id="ARBA00004609"/>
    </source>
</evidence>
<dbReference type="EMBL" id="JBGMDY010000010">
    <property type="protein sequence ID" value="KAL2321209.1"/>
    <property type="molecule type" value="Genomic_DNA"/>
</dbReference>
<organism evidence="11 12">
    <name type="scientific">Flemingia macrophylla</name>
    <dbReference type="NCBI Taxonomy" id="520843"/>
    <lineage>
        <taxon>Eukaryota</taxon>
        <taxon>Viridiplantae</taxon>
        <taxon>Streptophyta</taxon>
        <taxon>Embryophyta</taxon>
        <taxon>Tracheophyta</taxon>
        <taxon>Spermatophyta</taxon>
        <taxon>Magnoliopsida</taxon>
        <taxon>eudicotyledons</taxon>
        <taxon>Gunneridae</taxon>
        <taxon>Pentapetalae</taxon>
        <taxon>rosids</taxon>
        <taxon>fabids</taxon>
        <taxon>Fabales</taxon>
        <taxon>Fabaceae</taxon>
        <taxon>Papilionoideae</taxon>
        <taxon>50 kb inversion clade</taxon>
        <taxon>NPAAA clade</taxon>
        <taxon>indigoferoid/millettioid clade</taxon>
        <taxon>Phaseoleae</taxon>
        <taxon>Flemingia</taxon>
    </lineage>
</organism>
<keyword evidence="6" id="KW-1015">Disulfide bond</keyword>
<evidence type="ECO:0000256" key="9">
    <source>
        <dbReference type="SAM" id="SignalP"/>
    </source>
</evidence>
<dbReference type="InterPro" id="IPR036312">
    <property type="entry name" value="Bifun_inhib/LTP/seed_sf"/>
</dbReference>
<keyword evidence="4" id="KW-0336">GPI-anchor</keyword>
<keyword evidence="7" id="KW-0325">Glycoprotein</keyword>
<dbReference type="Pfam" id="PF14368">
    <property type="entry name" value="LTP_2"/>
    <property type="match status" value="1"/>
</dbReference>
<keyword evidence="12" id="KW-1185">Reference proteome</keyword>
<feature type="chain" id="PRO_5044772233" description="Bifunctional inhibitor/plant lipid transfer protein/seed storage helical domain-containing protein" evidence="9">
    <location>
        <begin position="32"/>
        <end position="196"/>
    </location>
</feature>
<evidence type="ECO:0000259" key="10">
    <source>
        <dbReference type="SMART" id="SM00499"/>
    </source>
</evidence>
<protein>
    <recommendedName>
        <fullName evidence="10">Bifunctional inhibitor/plant lipid transfer protein/seed storage helical domain-containing protein</fullName>
    </recommendedName>
</protein>
<evidence type="ECO:0000256" key="2">
    <source>
        <dbReference type="ARBA" id="ARBA00009748"/>
    </source>
</evidence>
<feature type="signal peptide" evidence="9">
    <location>
        <begin position="1"/>
        <end position="31"/>
    </location>
</feature>
<evidence type="ECO:0000256" key="3">
    <source>
        <dbReference type="ARBA" id="ARBA00022475"/>
    </source>
</evidence>